<organism evidence="1 2">
    <name type="scientific">Anas platyrhynchos</name>
    <name type="common">Mallard</name>
    <name type="synonym">Anas boschas</name>
    <dbReference type="NCBI Taxonomy" id="8839"/>
    <lineage>
        <taxon>Eukaryota</taxon>
        <taxon>Metazoa</taxon>
        <taxon>Chordata</taxon>
        <taxon>Craniata</taxon>
        <taxon>Vertebrata</taxon>
        <taxon>Euteleostomi</taxon>
        <taxon>Archelosauria</taxon>
        <taxon>Archosauria</taxon>
        <taxon>Dinosauria</taxon>
        <taxon>Saurischia</taxon>
        <taxon>Theropoda</taxon>
        <taxon>Coelurosauria</taxon>
        <taxon>Aves</taxon>
        <taxon>Neognathae</taxon>
        <taxon>Galloanserae</taxon>
        <taxon>Anseriformes</taxon>
        <taxon>Anatidae</taxon>
        <taxon>Anatinae</taxon>
        <taxon>Anas</taxon>
    </lineage>
</organism>
<evidence type="ECO:0000313" key="1">
    <source>
        <dbReference type="EMBL" id="EOA97968.1"/>
    </source>
</evidence>
<name>R0KXF0_ANAPL</name>
<reference evidence="2" key="1">
    <citation type="journal article" date="2013" name="Nat. Genet.">
        <title>The duck genome and transcriptome provide insight into an avian influenza virus reservoir species.</title>
        <authorList>
            <person name="Huang Y."/>
            <person name="Li Y."/>
            <person name="Burt D.W."/>
            <person name="Chen H."/>
            <person name="Zhang Y."/>
            <person name="Qian W."/>
            <person name="Kim H."/>
            <person name="Gan S."/>
            <person name="Zhao Y."/>
            <person name="Li J."/>
            <person name="Yi K."/>
            <person name="Feng H."/>
            <person name="Zhu P."/>
            <person name="Li B."/>
            <person name="Liu Q."/>
            <person name="Fairley S."/>
            <person name="Magor K.E."/>
            <person name="Du Z."/>
            <person name="Hu X."/>
            <person name="Goodman L."/>
            <person name="Tafer H."/>
            <person name="Vignal A."/>
            <person name="Lee T."/>
            <person name="Kim K.W."/>
            <person name="Sheng Z."/>
            <person name="An Y."/>
            <person name="Searle S."/>
            <person name="Herrero J."/>
            <person name="Groenen M.A."/>
            <person name="Crooijmans R.P."/>
            <person name="Faraut T."/>
            <person name="Cai Q."/>
            <person name="Webster R.G."/>
            <person name="Aldridge J.R."/>
            <person name="Warren W.C."/>
            <person name="Bartschat S."/>
            <person name="Kehr S."/>
            <person name="Marz M."/>
            <person name="Stadler P.F."/>
            <person name="Smith J."/>
            <person name="Kraus R.H."/>
            <person name="Zhao Y."/>
            <person name="Ren L."/>
            <person name="Fei J."/>
            <person name="Morisson M."/>
            <person name="Kaiser P."/>
            <person name="Griffin D.K."/>
            <person name="Rao M."/>
            <person name="Pitel F."/>
            <person name="Wang J."/>
            <person name="Li N."/>
        </authorList>
    </citation>
    <scope>NUCLEOTIDE SEQUENCE [LARGE SCALE GENOMIC DNA]</scope>
</reference>
<keyword evidence="2" id="KW-1185">Reference proteome</keyword>
<dbReference type="EMBL" id="KB743575">
    <property type="protein sequence ID" value="EOA97968.1"/>
    <property type="molecule type" value="Genomic_DNA"/>
</dbReference>
<protein>
    <submittedName>
        <fullName evidence="1">Phosphatase and actin regulator 1</fullName>
    </submittedName>
</protein>
<sequence length="208" mass="22734">MVTQVQPRVQITTQVHGNEEARRATLLTVPTLMSASSEEDIDRRPIRRLRSKSDTPYLEEARICFNLDTSEPASREGKRAASELLLAMLQPSPSLLPPFIQLKVGGDGDVFSPPFGDGMDSPPPPVILNVVIPLVMGNTWFGFTINRAVGYIVHAGNQCRDLSVADAGVICHGWRSLALPRAQPQLQEHVGVMVMLHTPSTPCEEVCS</sequence>
<gene>
    <name evidence="1" type="ORF">Anapl_12624</name>
</gene>
<evidence type="ECO:0000313" key="2">
    <source>
        <dbReference type="Proteomes" id="UP000296049"/>
    </source>
</evidence>
<dbReference type="AlphaFoldDB" id="R0KXF0"/>
<dbReference type="Proteomes" id="UP000296049">
    <property type="component" value="Unassembled WGS sequence"/>
</dbReference>
<proteinExistence type="predicted"/>
<accession>R0KXF0</accession>